<dbReference type="Proteomes" id="UP000198806">
    <property type="component" value="Unassembled WGS sequence"/>
</dbReference>
<evidence type="ECO:0000256" key="1">
    <source>
        <dbReference type="SAM" id="Phobius"/>
    </source>
</evidence>
<accession>A0A1I5CY57</accession>
<evidence type="ECO:0000313" key="3">
    <source>
        <dbReference type="Proteomes" id="UP000198806"/>
    </source>
</evidence>
<keyword evidence="1" id="KW-0812">Transmembrane</keyword>
<sequence length="88" mass="10341">MGIGLELYQWAAKRGLEIPLLIFLLALTILLIIIAMNFKYEIRTTSPFRDCIYVKKDHETDTITCSLYKHKPLFIREQQLECPIDQLK</sequence>
<dbReference type="EMBL" id="FOWD01000004">
    <property type="protein sequence ID" value="SFN91925.1"/>
    <property type="molecule type" value="Genomic_DNA"/>
</dbReference>
<name>A0A1I5CY57_9FIRM</name>
<keyword evidence="3" id="KW-1185">Reference proteome</keyword>
<dbReference type="RefSeq" id="WP_091684470.1">
    <property type="nucleotide sequence ID" value="NZ_BAABFM010000079.1"/>
</dbReference>
<keyword evidence="1" id="KW-0472">Membrane</keyword>
<proteinExistence type="predicted"/>
<feature type="transmembrane region" description="Helical" evidence="1">
    <location>
        <begin position="20"/>
        <end position="38"/>
    </location>
</feature>
<evidence type="ECO:0000313" key="2">
    <source>
        <dbReference type="EMBL" id="SFN91925.1"/>
    </source>
</evidence>
<keyword evidence="1" id="KW-1133">Transmembrane helix</keyword>
<gene>
    <name evidence="2" type="ORF">SAMN04489757_104113</name>
</gene>
<protein>
    <submittedName>
        <fullName evidence="2">Uncharacterized protein</fullName>
    </submittedName>
</protein>
<organism evidence="2 3">
    <name type="scientific">Anaerocolumna aminovalerica</name>
    <dbReference type="NCBI Taxonomy" id="1527"/>
    <lineage>
        <taxon>Bacteria</taxon>
        <taxon>Bacillati</taxon>
        <taxon>Bacillota</taxon>
        <taxon>Clostridia</taxon>
        <taxon>Lachnospirales</taxon>
        <taxon>Lachnospiraceae</taxon>
        <taxon>Anaerocolumna</taxon>
    </lineage>
</organism>
<dbReference type="AlphaFoldDB" id="A0A1I5CY57"/>
<reference evidence="2 3" key="1">
    <citation type="submission" date="2016-10" db="EMBL/GenBank/DDBJ databases">
        <authorList>
            <person name="de Groot N.N."/>
        </authorList>
    </citation>
    <scope>NUCLEOTIDE SEQUENCE [LARGE SCALE GENOMIC DNA]</scope>
    <source>
        <strain evidence="2 3">DSM 1283</strain>
    </source>
</reference>